<accession>C0EBN1</accession>
<keyword evidence="2 4" id="KW-0464">Manganese</keyword>
<proteinExistence type="inferred from homology"/>
<dbReference type="GO" id="GO:0042132">
    <property type="term" value="F:fructose 1,6-bisphosphate 1-phosphatase activity"/>
    <property type="evidence" value="ECO:0007669"/>
    <property type="project" value="UniProtKB-UniRule"/>
</dbReference>
<evidence type="ECO:0000256" key="2">
    <source>
        <dbReference type="ARBA" id="ARBA00023211"/>
    </source>
</evidence>
<dbReference type="UniPathway" id="UPA00138"/>
<dbReference type="PIRSF" id="PIRSF000906">
    <property type="entry name" value="FBPtase_Bacill"/>
    <property type="match status" value="1"/>
</dbReference>
<comment type="similarity">
    <text evidence="4">Belongs to the FBPase class 3 family.</text>
</comment>
<comment type="pathway">
    <text evidence="4">Carbohydrate biosynthesis; gluconeogenesis.</text>
</comment>
<dbReference type="InterPro" id="IPR009164">
    <property type="entry name" value="FBPtase_class3"/>
</dbReference>
<evidence type="ECO:0000256" key="4">
    <source>
        <dbReference type="HAMAP-Rule" id="MF_01854"/>
    </source>
</evidence>
<keyword evidence="1 4" id="KW-0378">Hydrolase</keyword>
<dbReference type="HAMAP" id="MF_01854">
    <property type="entry name" value="FBPase_class3"/>
    <property type="match status" value="1"/>
</dbReference>
<evidence type="ECO:0000313" key="6">
    <source>
        <dbReference type="Proteomes" id="UP000003340"/>
    </source>
</evidence>
<keyword evidence="6" id="KW-1185">Reference proteome</keyword>
<dbReference type="STRING" id="537013.CLOSTMETH_01249"/>
<comment type="caution">
    <text evidence="5">The sequence shown here is derived from an EMBL/GenBank/DDBJ whole genome shotgun (WGS) entry which is preliminary data.</text>
</comment>
<organism evidence="5 6">
    <name type="scientific">[Clostridium] methylpentosum DSM 5476</name>
    <dbReference type="NCBI Taxonomy" id="537013"/>
    <lineage>
        <taxon>Bacteria</taxon>
        <taxon>Bacillati</taxon>
        <taxon>Bacillota</taxon>
        <taxon>Clostridia</taxon>
        <taxon>Eubacteriales</taxon>
        <taxon>Oscillospiraceae</taxon>
        <taxon>Oscillospiraceae incertae sedis</taxon>
    </lineage>
</organism>
<evidence type="ECO:0000256" key="1">
    <source>
        <dbReference type="ARBA" id="ARBA00022801"/>
    </source>
</evidence>
<protein>
    <recommendedName>
        <fullName evidence="4">Fructose-1,6-bisphosphatase class 3</fullName>
        <shortName evidence="4">FBPase class 3</shortName>
        <ecNumber evidence="4">3.1.3.11</ecNumber>
    </recommendedName>
    <alternativeName>
        <fullName evidence="4">D-fructose-1,6-bisphosphate 1-phosphohydrolase class 3</fullName>
    </alternativeName>
</protein>
<dbReference type="SUPFAM" id="SSF56300">
    <property type="entry name" value="Metallo-dependent phosphatases"/>
    <property type="match status" value="1"/>
</dbReference>
<keyword evidence="3 4" id="KW-0119">Carbohydrate metabolism</keyword>
<evidence type="ECO:0000313" key="5">
    <source>
        <dbReference type="EMBL" id="EEG31149.1"/>
    </source>
</evidence>
<gene>
    <name evidence="4" type="primary">fbp</name>
    <name evidence="5" type="ORF">CLOSTMETH_01249</name>
</gene>
<dbReference type="Pfam" id="PF06874">
    <property type="entry name" value="FBPase_2"/>
    <property type="match status" value="1"/>
</dbReference>
<evidence type="ECO:0000256" key="3">
    <source>
        <dbReference type="ARBA" id="ARBA00023277"/>
    </source>
</evidence>
<dbReference type="Gene3D" id="3.60.21.10">
    <property type="match status" value="1"/>
</dbReference>
<dbReference type="GO" id="GO:0006094">
    <property type="term" value="P:gluconeogenesis"/>
    <property type="evidence" value="ECO:0007669"/>
    <property type="project" value="UniProtKB-UniRule"/>
</dbReference>
<dbReference type="EMBL" id="ACEC01000043">
    <property type="protein sequence ID" value="EEG31149.1"/>
    <property type="molecule type" value="Genomic_DNA"/>
</dbReference>
<dbReference type="eggNOG" id="COG3855">
    <property type="taxonomic scope" value="Bacteria"/>
</dbReference>
<dbReference type="InterPro" id="IPR029052">
    <property type="entry name" value="Metallo-depent_PP-like"/>
</dbReference>
<reference evidence="5 6" key="2">
    <citation type="submission" date="2009-02" db="EMBL/GenBank/DDBJ databases">
        <title>Draft genome sequence of Clostridium methylpentosum (DSM 5476).</title>
        <authorList>
            <person name="Sudarsanam P."/>
            <person name="Ley R."/>
            <person name="Guruge J."/>
            <person name="Turnbaugh P.J."/>
            <person name="Mahowald M."/>
            <person name="Liep D."/>
            <person name="Gordon J."/>
        </authorList>
    </citation>
    <scope>NUCLEOTIDE SEQUENCE [LARGE SCALE GENOMIC DNA]</scope>
    <source>
        <strain evidence="5 6">DSM 5476</strain>
    </source>
</reference>
<comment type="cofactor">
    <cofactor evidence="4">
        <name>Mn(2+)</name>
        <dbReference type="ChEBI" id="CHEBI:29035"/>
    </cofactor>
</comment>
<comment type="catalytic activity">
    <reaction evidence="4">
        <text>beta-D-fructose 1,6-bisphosphate + H2O = beta-D-fructose 6-phosphate + phosphate</text>
        <dbReference type="Rhea" id="RHEA:11064"/>
        <dbReference type="ChEBI" id="CHEBI:15377"/>
        <dbReference type="ChEBI" id="CHEBI:32966"/>
        <dbReference type="ChEBI" id="CHEBI:43474"/>
        <dbReference type="ChEBI" id="CHEBI:57634"/>
        <dbReference type="EC" id="3.1.3.11"/>
    </reaction>
</comment>
<dbReference type="AlphaFoldDB" id="C0EBN1"/>
<reference evidence="5 6" key="1">
    <citation type="submission" date="2009-01" db="EMBL/GenBank/DDBJ databases">
        <authorList>
            <person name="Fulton L."/>
            <person name="Clifton S."/>
            <person name="Fulton B."/>
            <person name="Xu J."/>
            <person name="Minx P."/>
            <person name="Pepin K.H."/>
            <person name="Johnson M."/>
            <person name="Bhonagiri V."/>
            <person name="Nash W.E."/>
            <person name="Mardis E.R."/>
            <person name="Wilson R.K."/>
        </authorList>
    </citation>
    <scope>NUCLEOTIDE SEQUENCE [LARGE SCALE GENOMIC DNA]</scope>
    <source>
        <strain evidence="5 6">DSM 5476</strain>
    </source>
</reference>
<dbReference type="EC" id="3.1.3.11" evidence="4"/>
<dbReference type="Proteomes" id="UP000003340">
    <property type="component" value="Unassembled WGS sequence"/>
</dbReference>
<dbReference type="HOGENOM" id="CLU_028392_2_0_9"/>
<name>C0EBN1_9FIRM</name>
<sequence length="660" mass="75372">MDYLTNEINSNLKYLELLSKEYPTIQSVCTEIINLRAIINLPKGTEHFMSDLHGEHEAFTHILNNCSGVIREKVDMLFADTLDEETRSEICTLIYYPERKLKMIKKKLGDHLDEWYEITLQRLIAICKKIGSKYTRSKVRKAMPPDFQYIIDELLHAEYGEKNQEMYYRKIMDTIVNLHDADEFIIALASLIKRLAVDRLHIVGDIFDRGPRPDIIMDMLMNHHSVDIQWGNHDILWMGAAAGSKTCIASVINNCAAFNRLEVLEQGYGINLRPLALFAENTYLNCECFAPRAIQTEHSTAKDLKLIAKIHKAIAIILFKLEGQTIKRHPEYGMEDRLLLDKIDWSTGTVCIDGKDYPLSDTFFPTINPADPYALSAEETQLMHDLKKAFKESEMLNRHVRFLYSHGSLYSRFNQNLLFHGCVPMNPDGNFTEVNVNGTVASGKALMDISDATARQAYFPIEETEYKTACQDYMWYLWCGKNSPLFGRSRMTTFERLLVADKSTWTESKNSYYKYCNDEDSCIRILEEFELNTGSSHIINGHVPVKAAAGESPIHANGKLIVIDGGFCRAYQPTTGIAGYTLIYNSYGMRLMSHKPFESVIKAITQNIDIESTSTVFETTQDRIQVMDTDIGNELSDKIYDLTLLLNAYRDGVIKQKAKN</sequence>